<accession>A0A9N9MU61</accession>
<organism evidence="1 2">
    <name type="scientific">Ceutorhynchus assimilis</name>
    <name type="common">cabbage seed weevil</name>
    <dbReference type="NCBI Taxonomy" id="467358"/>
    <lineage>
        <taxon>Eukaryota</taxon>
        <taxon>Metazoa</taxon>
        <taxon>Ecdysozoa</taxon>
        <taxon>Arthropoda</taxon>
        <taxon>Hexapoda</taxon>
        <taxon>Insecta</taxon>
        <taxon>Pterygota</taxon>
        <taxon>Neoptera</taxon>
        <taxon>Endopterygota</taxon>
        <taxon>Coleoptera</taxon>
        <taxon>Polyphaga</taxon>
        <taxon>Cucujiformia</taxon>
        <taxon>Curculionidae</taxon>
        <taxon>Ceutorhynchinae</taxon>
        <taxon>Ceutorhynchus</taxon>
    </lineage>
</organism>
<dbReference type="AlphaFoldDB" id="A0A9N9MU61"/>
<reference evidence="1" key="1">
    <citation type="submission" date="2022-01" db="EMBL/GenBank/DDBJ databases">
        <authorList>
            <person name="King R."/>
        </authorList>
    </citation>
    <scope>NUCLEOTIDE SEQUENCE</scope>
</reference>
<proteinExistence type="predicted"/>
<dbReference type="InterPro" id="IPR052993">
    <property type="entry name" value="CFA-57"/>
</dbReference>
<dbReference type="EMBL" id="OU892282">
    <property type="protein sequence ID" value="CAG9770074.1"/>
    <property type="molecule type" value="Genomic_DNA"/>
</dbReference>
<sequence>MTSSLPILVPRLIGGLETNVKGNIHFLSDDEVVYPVGSVVAIHNYHEKKQKFIKLSEKGKNLTHVAVSPDKKLIAVVETTDKYPIVTLWCSETYKKKRTLTLPTDKDIIANRYVAVDFTYNSKNIIVVTGEPDWSLYCFKCDKGRLESFARANNSNNTGTVSQLACNPNDANQLAVIGETVLRCLGCTDYTWRQFGYNKFDPVTYTSCCWLSQDRLMVGSSKGKILILEVGEVRAIFHAMDLPIINMKLKEE</sequence>
<dbReference type="PANTHER" id="PTHR32215">
    <property type="entry name" value="CILIA- AND FLAGELLA-ASSOCIATED PROTEIN 57"/>
    <property type="match status" value="1"/>
</dbReference>
<name>A0A9N9MU61_9CUCU</name>
<evidence type="ECO:0000313" key="2">
    <source>
        <dbReference type="Proteomes" id="UP001152799"/>
    </source>
</evidence>
<keyword evidence="2" id="KW-1185">Reference proteome</keyword>
<dbReference type="Proteomes" id="UP001152799">
    <property type="component" value="Chromosome 6"/>
</dbReference>
<dbReference type="InterPro" id="IPR015943">
    <property type="entry name" value="WD40/YVTN_repeat-like_dom_sf"/>
</dbReference>
<dbReference type="Gene3D" id="2.130.10.10">
    <property type="entry name" value="YVTN repeat-like/Quinoprotein amine dehydrogenase"/>
    <property type="match status" value="1"/>
</dbReference>
<dbReference type="OrthoDB" id="10251741at2759"/>
<dbReference type="SUPFAM" id="SSF50978">
    <property type="entry name" value="WD40 repeat-like"/>
    <property type="match status" value="1"/>
</dbReference>
<dbReference type="PANTHER" id="PTHR32215:SF0">
    <property type="entry name" value="CILIA- AND FLAGELLA-ASSOCIATED PROTEIN 57"/>
    <property type="match status" value="1"/>
</dbReference>
<dbReference type="InterPro" id="IPR036322">
    <property type="entry name" value="WD40_repeat_dom_sf"/>
</dbReference>
<protein>
    <submittedName>
        <fullName evidence="1">Uncharacterized protein</fullName>
    </submittedName>
</protein>
<evidence type="ECO:0000313" key="1">
    <source>
        <dbReference type="EMBL" id="CAG9770074.1"/>
    </source>
</evidence>
<gene>
    <name evidence="1" type="ORF">CEUTPL_LOCUS10536</name>
</gene>